<reference evidence="5 6" key="1">
    <citation type="submission" date="2021-08" db="EMBL/GenBank/DDBJ databases">
        <title>Draft Genome Sequence of Phanerochaete sordida strain YK-624.</title>
        <authorList>
            <person name="Mori T."/>
            <person name="Dohra H."/>
            <person name="Suzuki T."/>
            <person name="Kawagishi H."/>
            <person name="Hirai H."/>
        </authorList>
    </citation>
    <scope>NUCLEOTIDE SEQUENCE [LARGE SCALE GENOMIC DNA]</scope>
    <source>
        <strain evidence="5 6">YK-624</strain>
    </source>
</reference>
<evidence type="ECO:0008006" key="7">
    <source>
        <dbReference type="Google" id="ProtNLM"/>
    </source>
</evidence>
<feature type="chain" id="PRO_5040354581" description="Oxidase ustYa" evidence="4">
    <location>
        <begin position="20"/>
        <end position="203"/>
    </location>
</feature>
<feature type="signal peptide" evidence="4">
    <location>
        <begin position="1"/>
        <end position="19"/>
    </location>
</feature>
<dbReference type="InterPro" id="IPR021765">
    <property type="entry name" value="UstYa-like"/>
</dbReference>
<dbReference type="PANTHER" id="PTHR33365:SF11">
    <property type="entry name" value="TAT PATHWAY SIGNAL SEQUENCE"/>
    <property type="match status" value="1"/>
</dbReference>
<evidence type="ECO:0000313" key="6">
    <source>
        <dbReference type="Proteomes" id="UP000703269"/>
    </source>
</evidence>
<dbReference type="GO" id="GO:0016491">
    <property type="term" value="F:oxidoreductase activity"/>
    <property type="evidence" value="ECO:0007669"/>
    <property type="project" value="UniProtKB-KW"/>
</dbReference>
<evidence type="ECO:0000256" key="1">
    <source>
        <dbReference type="ARBA" id="ARBA00004685"/>
    </source>
</evidence>
<dbReference type="GO" id="GO:0043386">
    <property type="term" value="P:mycotoxin biosynthetic process"/>
    <property type="evidence" value="ECO:0007669"/>
    <property type="project" value="InterPro"/>
</dbReference>
<comment type="pathway">
    <text evidence="1">Mycotoxin biosynthesis.</text>
</comment>
<keyword evidence="2" id="KW-0560">Oxidoreductase</keyword>
<dbReference type="AlphaFoldDB" id="A0A9P3GBT6"/>
<proteinExistence type="inferred from homology"/>
<comment type="caution">
    <text evidence="5">The sequence shown here is derived from an EMBL/GenBank/DDBJ whole genome shotgun (WGS) entry which is preliminary data.</text>
</comment>
<accession>A0A9P3GBT6</accession>
<keyword evidence="6" id="KW-1185">Reference proteome</keyword>
<dbReference type="PANTHER" id="PTHR33365">
    <property type="entry name" value="YALI0B05434P"/>
    <property type="match status" value="1"/>
</dbReference>
<dbReference type="EMBL" id="BPQB01000023">
    <property type="protein sequence ID" value="GJE91775.1"/>
    <property type="molecule type" value="Genomic_DNA"/>
</dbReference>
<evidence type="ECO:0000256" key="4">
    <source>
        <dbReference type="SAM" id="SignalP"/>
    </source>
</evidence>
<dbReference type="Proteomes" id="UP000703269">
    <property type="component" value="Unassembled WGS sequence"/>
</dbReference>
<comment type="similarity">
    <text evidence="3">Belongs to the ustYa family.</text>
</comment>
<evidence type="ECO:0000256" key="3">
    <source>
        <dbReference type="ARBA" id="ARBA00035112"/>
    </source>
</evidence>
<dbReference type="OrthoDB" id="3687641at2759"/>
<organism evidence="5 6">
    <name type="scientific">Phanerochaete sordida</name>
    <dbReference type="NCBI Taxonomy" id="48140"/>
    <lineage>
        <taxon>Eukaryota</taxon>
        <taxon>Fungi</taxon>
        <taxon>Dikarya</taxon>
        <taxon>Basidiomycota</taxon>
        <taxon>Agaricomycotina</taxon>
        <taxon>Agaricomycetes</taxon>
        <taxon>Polyporales</taxon>
        <taxon>Phanerochaetaceae</taxon>
        <taxon>Phanerochaete</taxon>
    </lineage>
</organism>
<keyword evidence="4" id="KW-0732">Signal</keyword>
<name>A0A9P3GBT6_9APHY</name>
<sequence>MKRSLLLAFALCLAIITTGIRLHHRFTSKPLNPRHDYAACDEHSLAPCLAIDPHPVEMILEETVRYDVGSKLSNLEWLSTRAPWGNGGYVRLGADHSVYGIAMVHQLHCVEMLARALADATTPMATPPHIAHCLQYLKQLFLCATDTTLEPYDFASHDFAACPVGAARTCRDWAAVYDAADENYGRWTAHVEASANASVPAPA</sequence>
<evidence type="ECO:0000256" key="2">
    <source>
        <dbReference type="ARBA" id="ARBA00023002"/>
    </source>
</evidence>
<protein>
    <recommendedName>
        <fullName evidence="7">Oxidase ustYa</fullName>
    </recommendedName>
</protein>
<evidence type="ECO:0000313" key="5">
    <source>
        <dbReference type="EMBL" id="GJE91775.1"/>
    </source>
</evidence>
<gene>
    <name evidence="5" type="ORF">PsYK624_079260</name>
</gene>
<dbReference type="Pfam" id="PF11807">
    <property type="entry name" value="UstYa"/>
    <property type="match status" value="1"/>
</dbReference>